<dbReference type="AlphaFoldDB" id="A0AAV4AMR8"/>
<keyword evidence="1" id="KW-1133">Transmembrane helix</keyword>
<keyword evidence="1" id="KW-0472">Membrane</keyword>
<protein>
    <submittedName>
        <fullName evidence="2">Antigen b membrane protein</fullName>
    </submittedName>
</protein>
<keyword evidence="1" id="KW-0812">Transmembrane</keyword>
<dbReference type="Proteomes" id="UP000735302">
    <property type="component" value="Unassembled WGS sequence"/>
</dbReference>
<comment type="caution">
    <text evidence="2">The sequence shown here is derived from an EMBL/GenBank/DDBJ whole genome shotgun (WGS) entry which is preliminary data.</text>
</comment>
<sequence length="153" mass="16524">MNGLKVNTCVPQEFLAVSTTTTTITTTTSSSFTANATTTSITTSSSTTTIIIIIIIIIINCLPPSQSAITLSARPQQGDLRLLGPPSGQSAGSGHWRWRRRRWWWLTMQGTLEGHRCLLSRVPADLRAVSLATVPPTPLMIYGDNDKIGADLS</sequence>
<dbReference type="EMBL" id="BLXT01003952">
    <property type="protein sequence ID" value="GFO08190.1"/>
    <property type="molecule type" value="Genomic_DNA"/>
</dbReference>
<organism evidence="2 3">
    <name type="scientific">Plakobranchus ocellatus</name>
    <dbReference type="NCBI Taxonomy" id="259542"/>
    <lineage>
        <taxon>Eukaryota</taxon>
        <taxon>Metazoa</taxon>
        <taxon>Spiralia</taxon>
        <taxon>Lophotrochozoa</taxon>
        <taxon>Mollusca</taxon>
        <taxon>Gastropoda</taxon>
        <taxon>Heterobranchia</taxon>
        <taxon>Euthyneura</taxon>
        <taxon>Panpulmonata</taxon>
        <taxon>Sacoglossa</taxon>
        <taxon>Placobranchoidea</taxon>
        <taxon>Plakobranchidae</taxon>
        <taxon>Plakobranchus</taxon>
    </lineage>
</organism>
<feature type="transmembrane region" description="Helical" evidence="1">
    <location>
        <begin position="41"/>
        <end position="62"/>
    </location>
</feature>
<proteinExistence type="predicted"/>
<gene>
    <name evidence="2" type="ORF">PoB_003469500</name>
</gene>
<accession>A0AAV4AMR8</accession>
<evidence type="ECO:0000256" key="1">
    <source>
        <dbReference type="SAM" id="Phobius"/>
    </source>
</evidence>
<name>A0AAV4AMR8_9GAST</name>
<evidence type="ECO:0000313" key="3">
    <source>
        <dbReference type="Proteomes" id="UP000735302"/>
    </source>
</evidence>
<keyword evidence="3" id="KW-1185">Reference proteome</keyword>
<reference evidence="2 3" key="1">
    <citation type="journal article" date="2021" name="Elife">
        <title>Chloroplast acquisition without the gene transfer in kleptoplastic sea slugs, Plakobranchus ocellatus.</title>
        <authorList>
            <person name="Maeda T."/>
            <person name="Takahashi S."/>
            <person name="Yoshida T."/>
            <person name="Shimamura S."/>
            <person name="Takaki Y."/>
            <person name="Nagai Y."/>
            <person name="Toyoda A."/>
            <person name="Suzuki Y."/>
            <person name="Arimoto A."/>
            <person name="Ishii H."/>
            <person name="Satoh N."/>
            <person name="Nishiyama T."/>
            <person name="Hasebe M."/>
            <person name="Maruyama T."/>
            <person name="Minagawa J."/>
            <person name="Obokata J."/>
            <person name="Shigenobu S."/>
        </authorList>
    </citation>
    <scope>NUCLEOTIDE SEQUENCE [LARGE SCALE GENOMIC DNA]</scope>
</reference>
<evidence type="ECO:0000313" key="2">
    <source>
        <dbReference type="EMBL" id="GFO08190.1"/>
    </source>
</evidence>